<dbReference type="Gene3D" id="3.40.50.200">
    <property type="entry name" value="Peptidase S8/S53 domain"/>
    <property type="match status" value="1"/>
</dbReference>
<dbReference type="Pfam" id="PF06280">
    <property type="entry name" value="fn3_5"/>
    <property type="match status" value="1"/>
</dbReference>
<dbReference type="PANTHER" id="PTHR43806">
    <property type="entry name" value="PEPTIDASE S8"/>
    <property type="match status" value="1"/>
</dbReference>
<name>A0A918SZI5_9GAMM</name>
<dbReference type="InterPro" id="IPR022398">
    <property type="entry name" value="Peptidase_S8_His-AS"/>
</dbReference>
<evidence type="ECO:0000256" key="4">
    <source>
        <dbReference type="ARBA" id="ARBA00022670"/>
    </source>
</evidence>
<dbReference type="AlphaFoldDB" id="A0A918SZI5"/>
<feature type="active site" description="Charge relay system" evidence="8 9">
    <location>
        <position position="532"/>
    </location>
</feature>
<evidence type="ECO:0000256" key="7">
    <source>
        <dbReference type="ARBA" id="ARBA00022825"/>
    </source>
</evidence>
<dbReference type="EMBL" id="BMYD01000002">
    <property type="protein sequence ID" value="GHA80956.1"/>
    <property type="molecule type" value="Genomic_DNA"/>
</dbReference>
<evidence type="ECO:0000256" key="5">
    <source>
        <dbReference type="ARBA" id="ARBA00022729"/>
    </source>
</evidence>
<keyword evidence="3" id="KW-0964">Secreted</keyword>
<feature type="domain" description="Peptidase S8/S53" evidence="11">
    <location>
        <begin position="153"/>
        <end position="573"/>
    </location>
</feature>
<dbReference type="PANTHER" id="PTHR43806:SF11">
    <property type="entry name" value="CEREVISIN-RELATED"/>
    <property type="match status" value="1"/>
</dbReference>
<dbReference type="InterPro" id="IPR010435">
    <property type="entry name" value="C5a/SBT2-like_Fn3"/>
</dbReference>
<organism evidence="14 15">
    <name type="scientific">Cognatilysobacter bugurensis</name>
    <dbReference type="NCBI Taxonomy" id="543356"/>
    <lineage>
        <taxon>Bacteria</taxon>
        <taxon>Pseudomonadati</taxon>
        <taxon>Pseudomonadota</taxon>
        <taxon>Gammaproteobacteria</taxon>
        <taxon>Lysobacterales</taxon>
        <taxon>Lysobacteraceae</taxon>
        <taxon>Cognatilysobacter</taxon>
    </lineage>
</organism>
<evidence type="ECO:0000259" key="13">
    <source>
        <dbReference type="Pfam" id="PF06280"/>
    </source>
</evidence>
<sequence length="856" mass="88265">MTVLASACLTALAATHTGAVQWVEPLEPASVPAAEGPVDETPQRWFVELSQTPTSEGGSAARLQSEKKAFRDAARSAGLRYIEHYAFDGLFNGFSVTVGRADLSALMRLPGVRAVYPVETIQRPEPGQSGPEMATALAMTGADIAQSQLGLDGSGIRVAVMDTGIDIDHPDFGGSGTDDTTAFPSARIVAGYDFVGDAFNADSSSPLYNPIPSPDANPDDCGGHGTHVAGIIGANGTVKGVAPNVQLGAYRVFGCNGSTTADVMVAAMERALADGMHVLNMSIGSTYQWPEYPTAKAASRLVNRRMVVVASAGNSGQTGVYSTGAPSVGDKVISVASFDNTHVRQPLFTVSPDGTEVGFNAATGAPTPPTSGTQPLARTGTASSTADACAALPTGSLTGRVALIRRGGCTFNLKAVNAQNAGAVGVVIYNNAPGAVNATVVGDTPVTVPTVGISDTAGLMLDARIANGGASLTWTPKVGSFPNPAGGLLSSFTAYGMSPDLALKPDIGAPGGSIYSTYPLESGGYATLSGTSMAAPHVAGAAALLLQAAPNTPSQAVGRILQNSAEPKAWSLNPGTGLLDVVHRQGAGMMQIDRAIVSAVRVEPGKLSLGESETGPAARTLTVENTGDTPVTYTFSATGAVSTAGSTFTPSFFLPATGVAFEASSVTVAPGATATVNVTITPPAAPLGGQYGGYLVLKPNDGSATLRVPYAGYIGDYQARQVMTPTANGFPWLAKSTDGSYFNQPDGATYTLSGGDIPYFLVHLDHQSRMLRMDVVEAASGRVWRRASQVEYLGRNSSPTGFFAYSWDGQVKVGKRTETAPDGRYRMRLSVLKALGDPTNEAHWERWESPVITIAR</sequence>
<dbReference type="PROSITE" id="PS00136">
    <property type="entry name" value="SUBTILASE_ASP"/>
    <property type="match status" value="1"/>
</dbReference>
<dbReference type="InterPro" id="IPR003137">
    <property type="entry name" value="PA_domain"/>
</dbReference>
<feature type="active site" description="Charge relay system" evidence="8 9">
    <location>
        <position position="162"/>
    </location>
</feature>
<dbReference type="InterPro" id="IPR023827">
    <property type="entry name" value="Peptidase_S8_Asp-AS"/>
</dbReference>
<dbReference type="InterPro" id="IPR015500">
    <property type="entry name" value="Peptidase_S8_subtilisin-rel"/>
</dbReference>
<dbReference type="Gene3D" id="2.60.40.1710">
    <property type="entry name" value="Subtilisin-like superfamily"/>
    <property type="match status" value="1"/>
</dbReference>
<dbReference type="InterPro" id="IPR023828">
    <property type="entry name" value="Peptidase_S8_Ser-AS"/>
</dbReference>
<dbReference type="PROSITE" id="PS00137">
    <property type="entry name" value="SUBTILASE_HIS"/>
    <property type="match status" value="1"/>
</dbReference>
<dbReference type="SUPFAM" id="SSF52743">
    <property type="entry name" value="Subtilisin-like"/>
    <property type="match status" value="1"/>
</dbReference>
<dbReference type="InterPro" id="IPR046450">
    <property type="entry name" value="PA_dom_sf"/>
</dbReference>
<evidence type="ECO:0008006" key="16">
    <source>
        <dbReference type="Google" id="ProtNLM"/>
    </source>
</evidence>
<dbReference type="Gene3D" id="3.50.30.30">
    <property type="match status" value="1"/>
</dbReference>
<proteinExistence type="inferred from homology"/>
<evidence type="ECO:0000256" key="2">
    <source>
        <dbReference type="ARBA" id="ARBA00022512"/>
    </source>
</evidence>
<keyword evidence="5" id="KW-0732">Signal</keyword>
<keyword evidence="4 9" id="KW-0645">Protease</keyword>
<evidence type="ECO:0000259" key="11">
    <source>
        <dbReference type="Pfam" id="PF00082"/>
    </source>
</evidence>
<keyword evidence="15" id="KW-1185">Reference proteome</keyword>
<dbReference type="InterPro" id="IPR050131">
    <property type="entry name" value="Peptidase_S8_subtilisin-like"/>
</dbReference>
<dbReference type="Pfam" id="PF02225">
    <property type="entry name" value="PA"/>
    <property type="match status" value="1"/>
</dbReference>
<evidence type="ECO:0000259" key="12">
    <source>
        <dbReference type="Pfam" id="PF02225"/>
    </source>
</evidence>
<dbReference type="GO" id="GO:0016020">
    <property type="term" value="C:membrane"/>
    <property type="evidence" value="ECO:0007669"/>
    <property type="project" value="InterPro"/>
</dbReference>
<evidence type="ECO:0000256" key="1">
    <source>
        <dbReference type="ARBA" id="ARBA00011073"/>
    </source>
</evidence>
<dbReference type="PRINTS" id="PR00723">
    <property type="entry name" value="SUBTILISIN"/>
</dbReference>
<keyword evidence="7 9" id="KW-0720">Serine protease</keyword>
<comment type="caution">
    <text evidence="14">The sequence shown here is derived from an EMBL/GenBank/DDBJ whole genome shotgun (WGS) entry which is preliminary data.</text>
</comment>
<gene>
    <name evidence="14" type="ORF">GCM10007067_18760</name>
</gene>
<keyword evidence="2" id="KW-0134">Cell wall</keyword>
<evidence type="ECO:0000256" key="10">
    <source>
        <dbReference type="RuleBase" id="RU003355"/>
    </source>
</evidence>
<feature type="domain" description="C5a peptidase/Subtilisin-like protease SBT2-like Fn3-like" evidence="13">
    <location>
        <begin position="609"/>
        <end position="710"/>
    </location>
</feature>
<feature type="domain" description="PA" evidence="12">
    <location>
        <begin position="385"/>
        <end position="460"/>
    </location>
</feature>
<evidence type="ECO:0000256" key="9">
    <source>
        <dbReference type="PROSITE-ProRule" id="PRU01240"/>
    </source>
</evidence>
<accession>A0A918SZI5</accession>
<evidence type="ECO:0000256" key="8">
    <source>
        <dbReference type="PIRSR" id="PIRSR615500-1"/>
    </source>
</evidence>
<evidence type="ECO:0000256" key="3">
    <source>
        <dbReference type="ARBA" id="ARBA00022525"/>
    </source>
</evidence>
<dbReference type="GO" id="GO:0004252">
    <property type="term" value="F:serine-type endopeptidase activity"/>
    <property type="evidence" value="ECO:0007669"/>
    <property type="project" value="UniProtKB-UniRule"/>
</dbReference>
<feature type="active site" description="Charge relay system" evidence="8 9">
    <location>
        <position position="224"/>
    </location>
</feature>
<dbReference type="SUPFAM" id="SSF52025">
    <property type="entry name" value="PA domain"/>
    <property type="match status" value="1"/>
</dbReference>
<dbReference type="PROSITE" id="PS00138">
    <property type="entry name" value="SUBTILASE_SER"/>
    <property type="match status" value="1"/>
</dbReference>
<evidence type="ECO:0000256" key="6">
    <source>
        <dbReference type="ARBA" id="ARBA00022801"/>
    </source>
</evidence>
<keyword evidence="6 9" id="KW-0378">Hydrolase</keyword>
<dbReference type="InterPro" id="IPR036852">
    <property type="entry name" value="Peptidase_S8/S53_dom_sf"/>
</dbReference>
<reference evidence="14" key="2">
    <citation type="submission" date="2020-09" db="EMBL/GenBank/DDBJ databases">
        <authorList>
            <person name="Sun Q."/>
            <person name="Kim S."/>
        </authorList>
    </citation>
    <scope>NUCLEOTIDE SEQUENCE</scope>
    <source>
        <strain evidence="14">KCTC 23077</strain>
    </source>
</reference>
<dbReference type="Proteomes" id="UP000646426">
    <property type="component" value="Unassembled WGS sequence"/>
</dbReference>
<comment type="similarity">
    <text evidence="1 9 10">Belongs to the peptidase S8 family.</text>
</comment>
<dbReference type="Pfam" id="PF00082">
    <property type="entry name" value="Peptidase_S8"/>
    <property type="match status" value="1"/>
</dbReference>
<dbReference type="PROSITE" id="PS51892">
    <property type="entry name" value="SUBTILASE"/>
    <property type="match status" value="1"/>
</dbReference>
<dbReference type="InterPro" id="IPR000209">
    <property type="entry name" value="Peptidase_S8/S53_dom"/>
</dbReference>
<dbReference type="CDD" id="cd04818">
    <property type="entry name" value="PA_subtilisin_1"/>
    <property type="match status" value="1"/>
</dbReference>
<reference evidence="14" key="1">
    <citation type="journal article" date="2014" name="Int. J. Syst. Evol. Microbiol.">
        <title>Complete genome sequence of Corynebacterium casei LMG S-19264T (=DSM 44701T), isolated from a smear-ripened cheese.</title>
        <authorList>
            <consortium name="US DOE Joint Genome Institute (JGI-PGF)"/>
            <person name="Walter F."/>
            <person name="Albersmeier A."/>
            <person name="Kalinowski J."/>
            <person name="Ruckert C."/>
        </authorList>
    </citation>
    <scope>NUCLEOTIDE SEQUENCE</scope>
    <source>
        <strain evidence="14">KCTC 23077</strain>
    </source>
</reference>
<evidence type="ECO:0000313" key="14">
    <source>
        <dbReference type="EMBL" id="GHA80956.1"/>
    </source>
</evidence>
<protein>
    <recommendedName>
        <fullName evidence="16">Peptidase S8</fullName>
    </recommendedName>
</protein>
<evidence type="ECO:0000313" key="15">
    <source>
        <dbReference type="Proteomes" id="UP000646426"/>
    </source>
</evidence>
<dbReference type="GO" id="GO:0006508">
    <property type="term" value="P:proteolysis"/>
    <property type="evidence" value="ECO:0007669"/>
    <property type="project" value="UniProtKB-KW"/>
</dbReference>